<dbReference type="KEGG" id="psyt:DSAG12_01270"/>
<proteinExistence type="predicted"/>
<gene>
    <name evidence="1" type="ORF">DSAG12_01270</name>
</gene>
<keyword evidence="2" id="KW-1185">Reference proteome</keyword>
<protein>
    <submittedName>
        <fullName evidence="1">Uncharacterized protein</fullName>
    </submittedName>
</protein>
<reference evidence="1 2" key="1">
    <citation type="journal article" date="2020" name="Nature">
        <title>Isolation of an archaeon at the prokaryote-eukaryote interface.</title>
        <authorList>
            <person name="Imachi H."/>
            <person name="Nobu M.K."/>
            <person name="Nakahara N."/>
            <person name="Morono Y."/>
            <person name="Ogawara M."/>
            <person name="Takaki Y."/>
            <person name="Takano Y."/>
            <person name="Uematsu K."/>
            <person name="Ikuta T."/>
            <person name="Ito M."/>
            <person name="Matsui Y."/>
            <person name="Miyazaki M."/>
            <person name="Murata K."/>
            <person name="Saito Y."/>
            <person name="Sakai S."/>
            <person name="Song C."/>
            <person name="Tasumi E."/>
            <person name="Yamanaka Y."/>
            <person name="Yamaguchi T."/>
            <person name="Kamagata Y."/>
            <person name="Tamaki H."/>
            <person name="Takai K."/>
        </authorList>
    </citation>
    <scope>NUCLEOTIDE SEQUENCE [LARGE SCALE GENOMIC DNA]</scope>
    <source>
        <strain evidence="1 2">MK-D1</strain>
    </source>
</reference>
<organism evidence="1 2">
    <name type="scientific">Promethearchaeum syntrophicum</name>
    <dbReference type="NCBI Taxonomy" id="2594042"/>
    <lineage>
        <taxon>Archaea</taxon>
        <taxon>Promethearchaeati</taxon>
        <taxon>Promethearchaeota</taxon>
        <taxon>Promethearchaeia</taxon>
        <taxon>Promethearchaeales</taxon>
        <taxon>Promethearchaeaceae</taxon>
        <taxon>Promethearchaeum</taxon>
    </lineage>
</organism>
<evidence type="ECO:0000313" key="2">
    <source>
        <dbReference type="Proteomes" id="UP000321408"/>
    </source>
</evidence>
<sequence length="132" mass="14880">MVTKEEYKNNSYVIREALIRLMNEKDGALSGTGAIDVESESQLDPSSLLPKLSASLLVSIKEGDSKTEKKINKLEISYHDTIVHKISFNIAGFKTLTYILENNLPVIQSFITELNSLKDLQSFRYIINTPEE</sequence>
<accession>A0A5B9D8W7</accession>
<dbReference type="AlphaFoldDB" id="A0A5B9D8W7"/>
<evidence type="ECO:0000313" key="1">
    <source>
        <dbReference type="EMBL" id="QEE15445.2"/>
    </source>
</evidence>
<dbReference type="Proteomes" id="UP000321408">
    <property type="component" value="Chromosome"/>
</dbReference>
<dbReference type="EMBL" id="CP042905">
    <property type="protein sequence ID" value="QEE15445.2"/>
    <property type="molecule type" value="Genomic_DNA"/>
</dbReference>
<name>A0A5B9D8W7_9ARCH</name>
<reference evidence="1 2" key="2">
    <citation type="journal article" date="2024" name="Int. J. Syst. Evol. Microbiol.">
        <title>Promethearchaeum syntrophicum gen. nov., sp. nov., an anaerobic, obligately syntrophic archaeon, the first isolate of the lineage 'Asgard' archaea, and proposal of the new archaeal phylum Promethearchaeota phyl. nov. and kingdom Promethearchaeati regn. nov.</title>
        <authorList>
            <person name="Imachi H."/>
            <person name="Nobu M.K."/>
            <person name="Kato S."/>
            <person name="Takaki Y."/>
            <person name="Miyazaki M."/>
            <person name="Miyata M."/>
            <person name="Ogawara M."/>
            <person name="Saito Y."/>
            <person name="Sakai S."/>
            <person name="Tahara Y.O."/>
            <person name="Takano Y."/>
            <person name="Tasumi E."/>
            <person name="Uematsu K."/>
            <person name="Yoshimura T."/>
            <person name="Itoh T."/>
            <person name="Ohkuma M."/>
            <person name="Takai K."/>
        </authorList>
    </citation>
    <scope>NUCLEOTIDE SEQUENCE [LARGE SCALE GENOMIC DNA]</scope>
    <source>
        <strain evidence="1 2">MK-D1</strain>
    </source>
</reference>